<accession>A0A0J7MTM6</accession>
<dbReference type="PANTHER" id="PTHR45786">
    <property type="entry name" value="DNA BINDING PROTEIN-LIKE"/>
    <property type="match status" value="1"/>
</dbReference>
<sequence>MASMDAPGNRNLLDVVNLAPYCLKIHGQYHHLTSTAMRPADEQAPRFAQLYFLDTEEAINHSMNNEANQKCDPALMKDLSCFIIQCNEFAKIFKMMRQVEQDLNPRGNEVINLILSF</sequence>
<dbReference type="PANTHER" id="PTHR45786:SF74">
    <property type="entry name" value="ATP-DEPENDENT DNA HELICASE"/>
    <property type="match status" value="1"/>
</dbReference>
<dbReference type="PaxDb" id="67767-A0A0J7MTM6"/>
<comment type="caution">
    <text evidence="1">The sequence shown here is derived from an EMBL/GenBank/DDBJ whole genome shotgun (WGS) entry which is preliminary data.</text>
</comment>
<keyword evidence="2" id="KW-1185">Reference proteome</keyword>
<gene>
    <name evidence="1" type="ORF">RF55_18956</name>
</gene>
<dbReference type="EMBL" id="LBMM01018224">
    <property type="protein sequence ID" value="KMQ83850.1"/>
    <property type="molecule type" value="Genomic_DNA"/>
</dbReference>
<name>A0A0J7MTM6_LASNI</name>
<organism evidence="1 2">
    <name type="scientific">Lasius niger</name>
    <name type="common">Black garden ant</name>
    <dbReference type="NCBI Taxonomy" id="67767"/>
    <lineage>
        <taxon>Eukaryota</taxon>
        <taxon>Metazoa</taxon>
        <taxon>Ecdysozoa</taxon>
        <taxon>Arthropoda</taxon>
        <taxon>Hexapoda</taxon>
        <taxon>Insecta</taxon>
        <taxon>Pterygota</taxon>
        <taxon>Neoptera</taxon>
        <taxon>Endopterygota</taxon>
        <taxon>Hymenoptera</taxon>
        <taxon>Apocrita</taxon>
        <taxon>Aculeata</taxon>
        <taxon>Formicoidea</taxon>
        <taxon>Formicidae</taxon>
        <taxon>Formicinae</taxon>
        <taxon>Lasius</taxon>
        <taxon>Lasius</taxon>
    </lineage>
</organism>
<dbReference type="OrthoDB" id="6279530at2759"/>
<proteinExistence type="predicted"/>
<evidence type="ECO:0000313" key="1">
    <source>
        <dbReference type="EMBL" id="KMQ83850.1"/>
    </source>
</evidence>
<dbReference type="STRING" id="67767.A0A0J7MTM6"/>
<evidence type="ECO:0000313" key="2">
    <source>
        <dbReference type="Proteomes" id="UP000036403"/>
    </source>
</evidence>
<protein>
    <submittedName>
        <fullName evidence="1">Uncharacterized protein</fullName>
    </submittedName>
</protein>
<reference evidence="1 2" key="1">
    <citation type="submission" date="2015-04" db="EMBL/GenBank/DDBJ databases">
        <title>Lasius niger genome sequencing.</title>
        <authorList>
            <person name="Konorov E.A."/>
            <person name="Nikitin M.A."/>
            <person name="Kirill M.V."/>
            <person name="Chang P."/>
        </authorList>
    </citation>
    <scope>NUCLEOTIDE SEQUENCE [LARGE SCALE GENOMIC DNA]</scope>
    <source>
        <tissue evidence="1">Whole</tissue>
    </source>
</reference>
<dbReference type="Proteomes" id="UP000036403">
    <property type="component" value="Unassembled WGS sequence"/>
</dbReference>
<dbReference type="AlphaFoldDB" id="A0A0J7MTM6"/>